<dbReference type="RefSeq" id="WP_069477385.1">
    <property type="nucleotide sequence ID" value="NZ_CP017111.1"/>
</dbReference>
<reference evidence="2" key="1">
    <citation type="submission" date="2016-08" db="EMBL/GenBank/DDBJ databases">
        <title>Complete genome sequence of the organohalide-respiring Epsilonproteobacterium Sulfurospirillum halorespirans.</title>
        <authorList>
            <person name="Goris T."/>
            <person name="Zimmermann J."/>
            <person name="Schenz B."/>
            <person name="Lemos M."/>
            <person name="Hackermueller J."/>
            <person name="Diekert G."/>
        </authorList>
    </citation>
    <scope>NUCLEOTIDE SEQUENCE [LARGE SCALE GENOMIC DNA]</scope>
    <source>
        <strain>DSM 13726</strain>
        <strain evidence="2">PCE-M2</strain>
    </source>
</reference>
<dbReference type="KEGG" id="shal:SHALO_0704"/>
<dbReference type="EMBL" id="CP017111">
    <property type="protein sequence ID" value="AOO64487.1"/>
    <property type="molecule type" value="Genomic_DNA"/>
</dbReference>
<dbReference type="STRING" id="1193502.SHALO_0704"/>
<sequence length="120" mass="14070">MNINDKDARVKYIRALERFLGSCVSALKNENFDFVLFVKRAEKGLKTLRKVDPVRLDSTYTNLLQNYVNLVSNSIINLEEIDIEETHKRLLKEANLLEKEKYRGNYKKDKHKAQGFDDGY</sequence>
<keyword evidence="2" id="KW-1185">Reference proteome</keyword>
<dbReference type="PATRIC" id="fig|1193502.14.peg.708"/>
<organism evidence="1 2">
    <name type="scientific">Sulfurospirillum halorespirans DSM 13726</name>
    <dbReference type="NCBI Taxonomy" id="1193502"/>
    <lineage>
        <taxon>Bacteria</taxon>
        <taxon>Pseudomonadati</taxon>
        <taxon>Campylobacterota</taxon>
        <taxon>Epsilonproteobacteria</taxon>
        <taxon>Campylobacterales</taxon>
        <taxon>Sulfurospirillaceae</taxon>
        <taxon>Sulfurospirillum</taxon>
    </lineage>
</organism>
<dbReference type="Proteomes" id="UP000094609">
    <property type="component" value="Chromosome"/>
</dbReference>
<proteinExistence type="predicted"/>
<evidence type="ECO:0000313" key="1">
    <source>
        <dbReference type="EMBL" id="AOO64487.1"/>
    </source>
</evidence>
<dbReference type="AlphaFoldDB" id="A0A1D7THM3"/>
<evidence type="ECO:0000313" key="2">
    <source>
        <dbReference type="Proteomes" id="UP000094609"/>
    </source>
</evidence>
<protein>
    <submittedName>
        <fullName evidence="1">Uncharacterized protein</fullName>
    </submittedName>
</protein>
<accession>A0A1D7THM3</accession>
<name>A0A1D7THM3_9BACT</name>
<gene>
    <name evidence="1" type="ORF">SHALO_0704</name>
</gene>